<gene>
    <name evidence="2" type="ORF">K504DRAFT_377777</name>
</gene>
<keyword evidence="3" id="KW-1185">Reference proteome</keyword>
<dbReference type="InterPro" id="IPR001283">
    <property type="entry name" value="CRISP-related"/>
</dbReference>
<name>A0A6G1KBS2_9PLEO</name>
<dbReference type="SUPFAM" id="SSF55797">
    <property type="entry name" value="PR-1-like"/>
    <property type="match status" value="1"/>
</dbReference>
<dbReference type="InterPro" id="IPR014044">
    <property type="entry name" value="CAP_dom"/>
</dbReference>
<feature type="domain" description="SCP" evidence="1">
    <location>
        <begin position="30"/>
        <end position="165"/>
    </location>
</feature>
<dbReference type="GO" id="GO:0005576">
    <property type="term" value="C:extracellular region"/>
    <property type="evidence" value="ECO:0007669"/>
    <property type="project" value="InterPro"/>
</dbReference>
<dbReference type="PRINTS" id="PR00837">
    <property type="entry name" value="V5TPXLIKE"/>
</dbReference>
<dbReference type="Pfam" id="PF00188">
    <property type="entry name" value="CAP"/>
    <property type="match status" value="1"/>
</dbReference>
<dbReference type="InterPro" id="IPR018244">
    <property type="entry name" value="Allrgn_V5/Tpx1_CS"/>
</dbReference>
<accession>A0A6G1KBS2</accession>
<evidence type="ECO:0000313" key="3">
    <source>
        <dbReference type="Proteomes" id="UP000799428"/>
    </source>
</evidence>
<sequence>MLTLATASVVAAAPGMVPRGVDPPTKDDPNFISRIMDAHWYWRKIHCAQDLTWDPALAQAAFESVSACTAHPQHDRGGSNLSSVSGVPGTYDDWLEFARTVVHGWHEEESKYPYDNPSYADAWGHFTQVVWRDTSRIGCALGSCPGRDWPGRLYCFYETPGNNIAVGQFGQNVWGPQCPDPSKAEVAAAALRYVQA</sequence>
<dbReference type="Gene3D" id="3.40.33.10">
    <property type="entry name" value="CAP"/>
    <property type="match status" value="1"/>
</dbReference>
<evidence type="ECO:0000313" key="2">
    <source>
        <dbReference type="EMBL" id="KAF2710220.1"/>
    </source>
</evidence>
<dbReference type="AlphaFoldDB" id="A0A6G1KBS2"/>
<reference evidence="2" key="1">
    <citation type="journal article" date="2020" name="Stud. Mycol.">
        <title>101 Dothideomycetes genomes: a test case for predicting lifestyles and emergence of pathogens.</title>
        <authorList>
            <person name="Haridas S."/>
            <person name="Albert R."/>
            <person name="Binder M."/>
            <person name="Bloem J."/>
            <person name="Labutti K."/>
            <person name="Salamov A."/>
            <person name="Andreopoulos B."/>
            <person name="Baker S."/>
            <person name="Barry K."/>
            <person name="Bills G."/>
            <person name="Bluhm B."/>
            <person name="Cannon C."/>
            <person name="Castanera R."/>
            <person name="Culley D."/>
            <person name="Daum C."/>
            <person name="Ezra D."/>
            <person name="Gonzalez J."/>
            <person name="Henrissat B."/>
            <person name="Kuo A."/>
            <person name="Liang C."/>
            <person name="Lipzen A."/>
            <person name="Lutzoni F."/>
            <person name="Magnuson J."/>
            <person name="Mondo S."/>
            <person name="Nolan M."/>
            <person name="Ohm R."/>
            <person name="Pangilinan J."/>
            <person name="Park H.-J."/>
            <person name="Ramirez L."/>
            <person name="Alfaro M."/>
            <person name="Sun H."/>
            <person name="Tritt A."/>
            <person name="Yoshinaga Y."/>
            <person name="Zwiers L.-H."/>
            <person name="Turgeon B."/>
            <person name="Goodwin S."/>
            <person name="Spatafora J."/>
            <person name="Crous P."/>
            <person name="Grigoriev I."/>
        </authorList>
    </citation>
    <scope>NUCLEOTIDE SEQUENCE</scope>
    <source>
        <strain evidence="2">CBS 279.74</strain>
    </source>
</reference>
<dbReference type="PANTHER" id="PTHR10334">
    <property type="entry name" value="CYSTEINE-RICH SECRETORY PROTEIN-RELATED"/>
    <property type="match status" value="1"/>
</dbReference>
<protein>
    <submittedName>
        <fullName evidence="2">PR-1-like protein</fullName>
    </submittedName>
</protein>
<evidence type="ECO:0000259" key="1">
    <source>
        <dbReference type="SMART" id="SM00198"/>
    </source>
</evidence>
<dbReference type="InterPro" id="IPR035940">
    <property type="entry name" value="CAP_sf"/>
</dbReference>
<dbReference type="EMBL" id="MU005769">
    <property type="protein sequence ID" value="KAF2710220.1"/>
    <property type="molecule type" value="Genomic_DNA"/>
</dbReference>
<dbReference type="Proteomes" id="UP000799428">
    <property type="component" value="Unassembled WGS sequence"/>
</dbReference>
<dbReference type="SMART" id="SM00198">
    <property type="entry name" value="SCP"/>
    <property type="match status" value="1"/>
</dbReference>
<dbReference type="PROSITE" id="PS01009">
    <property type="entry name" value="CRISP_1"/>
    <property type="match status" value="1"/>
</dbReference>
<organism evidence="2 3">
    <name type="scientific">Pleomassaria siparia CBS 279.74</name>
    <dbReference type="NCBI Taxonomy" id="1314801"/>
    <lineage>
        <taxon>Eukaryota</taxon>
        <taxon>Fungi</taxon>
        <taxon>Dikarya</taxon>
        <taxon>Ascomycota</taxon>
        <taxon>Pezizomycotina</taxon>
        <taxon>Dothideomycetes</taxon>
        <taxon>Pleosporomycetidae</taxon>
        <taxon>Pleosporales</taxon>
        <taxon>Pleomassariaceae</taxon>
        <taxon>Pleomassaria</taxon>
    </lineage>
</organism>
<dbReference type="OrthoDB" id="337038at2759"/>
<proteinExistence type="predicted"/>